<name>A0A9W6EV32_9FLAO</name>
<protein>
    <recommendedName>
        <fullName evidence="3">AsmA domain-containing protein</fullName>
    </recommendedName>
</protein>
<evidence type="ECO:0000256" key="2">
    <source>
        <dbReference type="SAM" id="Phobius"/>
    </source>
</evidence>
<dbReference type="PANTHER" id="PTHR30441">
    <property type="entry name" value="DUF748 DOMAIN-CONTAINING PROTEIN"/>
    <property type="match status" value="1"/>
</dbReference>
<feature type="domain" description="AsmA" evidence="3">
    <location>
        <begin position="4"/>
        <end position="191"/>
    </location>
</feature>
<dbReference type="InterPro" id="IPR007844">
    <property type="entry name" value="AsmA"/>
</dbReference>
<evidence type="ECO:0000313" key="5">
    <source>
        <dbReference type="Proteomes" id="UP001143545"/>
    </source>
</evidence>
<keyword evidence="5" id="KW-1185">Reference proteome</keyword>
<proteinExistence type="predicted"/>
<gene>
    <name evidence="4" type="ORF">NBRC110019_00920</name>
</gene>
<feature type="region of interest" description="Disordered" evidence="1">
    <location>
        <begin position="136"/>
        <end position="155"/>
    </location>
</feature>
<keyword evidence="2" id="KW-0472">Membrane</keyword>
<keyword evidence="2" id="KW-1133">Transmembrane helix</keyword>
<dbReference type="GO" id="GO:0005886">
    <property type="term" value="C:plasma membrane"/>
    <property type="evidence" value="ECO:0007669"/>
    <property type="project" value="TreeGrafter"/>
</dbReference>
<evidence type="ECO:0000256" key="1">
    <source>
        <dbReference type="SAM" id="MobiDB-lite"/>
    </source>
</evidence>
<comment type="caution">
    <text evidence="4">The sequence shown here is derived from an EMBL/GenBank/DDBJ whole genome shotgun (WGS) entry which is preliminary data.</text>
</comment>
<keyword evidence="2" id="KW-0812">Transmembrane</keyword>
<dbReference type="InterPro" id="IPR052894">
    <property type="entry name" value="AsmA-related"/>
</dbReference>
<evidence type="ECO:0000259" key="3">
    <source>
        <dbReference type="Pfam" id="PF05170"/>
    </source>
</evidence>
<sequence length="883" mass="95902">MKLKKFLKVTGIVILIFIVALVTIPIIFKGKIEQLIKDSINDNLNAKLEFADTDISLLRNFPDASVQITDLSLVNYAPFLGDTLVKVNSIDLKMSLSQLIASGDEPLSLDYFAIDGAKVKVLVNETGEANYDIAKASTETEEEETTNKETTEESTSGFQLNVKGYELTNAEVVYIDKSLGMEVLVANLNHSGSGDLSLETSELTTKTTANVSFVMDSTKYLNKNSISLDAIFGVDLANNKYSFLDNKLLVNKLPLVFDGYVQLLDEGQMVDLTFKTPSTDFKNLLALIPEAYSKDIEGVETEGAFSINGKASGVIDEEHDMPTLSINIVSNNAKFKYPALPKSVENIDINASITNTTGNMNDIIVDVKNFSFKIDTDTFKANAYMQNLMENFTAKANFDGTINLANLSKAYPVELDIPLSGTLKAKMATAFDMNSIENGQYQNTTNSGSVSLSGFSYSSDAMANPLTINNTALTFNNTKVSLDDFDMKSGSTDIKAAGSISNFLGYMLNNELLKGNFDITSNNFNLNDFMVVEAEEENTVVEEENTTPTPTEEAQIKIPDFLDATVTVKANKVQYDQLNLTNAKGSLVIKDETATLKDVSTNVLGGTVTLNGNASTKGDTSTFDMDLGIKSFTIAEAFEELELFKALAPVAKAVEGTLNSSLSLKGNLDESLSPDLTTLSGNAIAELLGNGINIKESNALSALNSSVNFIDLSNLNVKDLKAILKFENGKVNVEPFQVNYKDISIDISGTHGFDQTMNYNATFNVPAKYLGSDVSKLLSKLNDSSMDNTIVPVTANITGTFTSPKINTDVKQAVTDLTTQLIAKQKDKLINTGTEKAQTVISNLISGNKSETDTTETTPTKTTKEEVKNVVKDKINNLFKKKK</sequence>
<accession>A0A9W6EV32</accession>
<dbReference type="GO" id="GO:0090313">
    <property type="term" value="P:regulation of protein targeting to membrane"/>
    <property type="evidence" value="ECO:0007669"/>
    <property type="project" value="TreeGrafter"/>
</dbReference>
<reference evidence="4" key="1">
    <citation type="submission" date="2022-07" db="EMBL/GenBank/DDBJ databases">
        <title>Taxonomy of Novel Oxalotrophic and Methylotrophic Bacteria.</title>
        <authorList>
            <person name="Sahin N."/>
            <person name="Tani A."/>
        </authorList>
    </citation>
    <scope>NUCLEOTIDE SEQUENCE</scope>
    <source>
        <strain evidence="4">AM327</strain>
    </source>
</reference>
<dbReference type="PANTHER" id="PTHR30441:SF8">
    <property type="entry name" value="DUF748 DOMAIN-CONTAINING PROTEIN"/>
    <property type="match status" value="1"/>
</dbReference>
<organism evidence="4 5">
    <name type="scientific">Neptunitalea chrysea</name>
    <dbReference type="NCBI Taxonomy" id="1647581"/>
    <lineage>
        <taxon>Bacteria</taxon>
        <taxon>Pseudomonadati</taxon>
        <taxon>Bacteroidota</taxon>
        <taxon>Flavobacteriia</taxon>
        <taxon>Flavobacteriales</taxon>
        <taxon>Flavobacteriaceae</taxon>
        <taxon>Neptunitalea</taxon>
    </lineage>
</organism>
<dbReference type="RefSeq" id="WP_281751213.1">
    <property type="nucleotide sequence ID" value="NZ_BRVP01000001.1"/>
</dbReference>
<dbReference type="EMBL" id="BRVP01000001">
    <property type="protein sequence ID" value="GLB51053.1"/>
    <property type="molecule type" value="Genomic_DNA"/>
</dbReference>
<feature type="transmembrane region" description="Helical" evidence="2">
    <location>
        <begin position="7"/>
        <end position="28"/>
    </location>
</feature>
<dbReference type="Pfam" id="PF05170">
    <property type="entry name" value="AsmA"/>
    <property type="match status" value="1"/>
</dbReference>
<dbReference type="Proteomes" id="UP001143545">
    <property type="component" value="Unassembled WGS sequence"/>
</dbReference>
<dbReference type="AlphaFoldDB" id="A0A9W6EV32"/>
<evidence type="ECO:0000313" key="4">
    <source>
        <dbReference type="EMBL" id="GLB51053.1"/>
    </source>
</evidence>